<keyword evidence="3" id="KW-1185">Reference proteome</keyword>
<name>A0A4Z2GZD8_9TELE</name>
<organism evidence="2 3">
    <name type="scientific">Liparis tanakae</name>
    <name type="common">Tanaka's snailfish</name>
    <dbReference type="NCBI Taxonomy" id="230148"/>
    <lineage>
        <taxon>Eukaryota</taxon>
        <taxon>Metazoa</taxon>
        <taxon>Chordata</taxon>
        <taxon>Craniata</taxon>
        <taxon>Vertebrata</taxon>
        <taxon>Euteleostomi</taxon>
        <taxon>Actinopterygii</taxon>
        <taxon>Neopterygii</taxon>
        <taxon>Teleostei</taxon>
        <taxon>Neoteleostei</taxon>
        <taxon>Acanthomorphata</taxon>
        <taxon>Eupercaria</taxon>
        <taxon>Perciformes</taxon>
        <taxon>Cottioidei</taxon>
        <taxon>Cottales</taxon>
        <taxon>Liparidae</taxon>
        <taxon>Liparis</taxon>
    </lineage>
</organism>
<protein>
    <submittedName>
        <fullName evidence="2">Uncharacterized protein</fullName>
    </submittedName>
</protein>
<gene>
    <name evidence="2" type="ORF">EYF80_031666</name>
</gene>
<feature type="region of interest" description="Disordered" evidence="1">
    <location>
        <begin position="91"/>
        <end position="112"/>
    </location>
</feature>
<feature type="compositionally biased region" description="Basic residues" evidence="1">
    <location>
        <begin position="268"/>
        <end position="281"/>
    </location>
</feature>
<proteinExistence type="predicted"/>
<feature type="region of interest" description="Disordered" evidence="1">
    <location>
        <begin position="259"/>
        <end position="287"/>
    </location>
</feature>
<evidence type="ECO:0000313" key="2">
    <source>
        <dbReference type="EMBL" id="TNN58143.1"/>
    </source>
</evidence>
<evidence type="ECO:0000256" key="1">
    <source>
        <dbReference type="SAM" id="MobiDB-lite"/>
    </source>
</evidence>
<evidence type="ECO:0000313" key="3">
    <source>
        <dbReference type="Proteomes" id="UP000314294"/>
    </source>
</evidence>
<reference evidence="2 3" key="1">
    <citation type="submission" date="2019-03" db="EMBL/GenBank/DDBJ databases">
        <title>First draft genome of Liparis tanakae, snailfish: a comprehensive survey of snailfish specific genes.</title>
        <authorList>
            <person name="Kim W."/>
            <person name="Song I."/>
            <person name="Jeong J.-H."/>
            <person name="Kim D."/>
            <person name="Kim S."/>
            <person name="Ryu S."/>
            <person name="Song J.Y."/>
            <person name="Lee S.K."/>
        </authorList>
    </citation>
    <scope>NUCLEOTIDE SEQUENCE [LARGE SCALE GENOMIC DNA]</scope>
    <source>
        <tissue evidence="2">Muscle</tissue>
    </source>
</reference>
<sequence length="566" mass="60509">MKTTPVRKLLKMTQRAGTAKASVVYISLHEVDASPCPPLFDVEPGEDVDDAHHHVKHYLLPLADAEVRLAVDDPEGHDAPVQHDEDAKVELEHGGEQGEGDDPRGDGEEVPTELDDHRQLVCLYDDAQLQHQLRRALQKGGQQVQHAHVGELVDHPPVVTPTLRLCTLTAPDAQWADLLRPRPPPAVLAVLFVAVFLLAVDACRCGVAGWCCAVTSPCEAEPLSSLFPSAWAQSAAADSVPPSSVPKSWTNHLKLKSCTEKEPSTTKKSVRPNHQYSRRSHTSVPTSATYTATAATIHRQSHSVYCCCSTPARGPGALEPPTPLPPPPQHRDSPLAKSQSPVPAKSGCAPAWSPCAEPECSEFCSGVKATSLFFIFRTPPSDFAAITGRVLPPFASSSPSTPFCARLSSSSSSSSSSSYLGSFTPPPAHHTPSRPETRTDPELAPVSGSTSRVRRARVLASRPPAAAYPSTASFVLAARGPFKSRYSPELHTTLRMCYAVIKPPPGVPVQSRFSSSTTDSSRSSAAVSHAVLQSEGQQFDPRLCGSMWSLLFFGGVGVSPDVQGEP</sequence>
<dbReference type="AlphaFoldDB" id="A0A4Z2GZD8"/>
<accession>A0A4Z2GZD8</accession>
<dbReference type="Proteomes" id="UP000314294">
    <property type="component" value="Unassembled WGS sequence"/>
</dbReference>
<comment type="caution">
    <text evidence="2">The sequence shown here is derived from an EMBL/GenBank/DDBJ whole genome shotgun (WGS) entry which is preliminary data.</text>
</comment>
<dbReference type="EMBL" id="SRLO01000388">
    <property type="protein sequence ID" value="TNN58143.1"/>
    <property type="molecule type" value="Genomic_DNA"/>
</dbReference>
<feature type="compositionally biased region" description="Basic and acidic residues" evidence="1">
    <location>
        <begin position="91"/>
        <end position="107"/>
    </location>
</feature>
<feature type="region of interest" description="Disordered" evidence="1">
    <location>
        <begin position="416"/>
        <end position="455"/>
    </location>
</feature>
<feature type="compositionally biased region" description="Pro residues" evidence="1">
    <location>
        <begin position="318"/>
        <end position="328"/>
    </location>
</feature>
<feature type="region of interest" description="Disordered" evidence="1">
    <location>
        <begin position="317"/>
        <end position="343"/>
    </location>
</feature>